<sequence>MAQNAELVKGWQKFIELFDQDHDEKALNRLFSVLLTSEERTAISHRIEILSSLLEGNESQRDLSARLQISIATVTRGSNNLKQLSDKDKAFLRTLLLDE</sequence>
<dbReference type="GO" id="GO:0045892">
    <property type="term" value="P:negative regulation of DNA-templated transcription"/>
    <property type="evidence" value="ECO:0007669"/>
    <property type="project" value="UniProtKB-UniRule"/>
</dbReference>
<evidence type="ECO:0000313" key="10">
    <source>
        <dbReference type="Proteomes" id="UP000196573"/>
    </source>
</evidence>
<evidence type="ECO:0000256" key="4">
    <source>
        <dbReference type="ARBA" id="ARBA00022491"/>
    </source>
</evidence>
<keyword evidence="5 8" id="KW-0805">Transcription regulation</keyword>
<dbReference type="GO" id="GO:0005737">
    <property type="term" value="C:cytoplasm"/>
    <property type="evidence" value="ECO:0007669"/>
    <property type="project" value="UniProtKB-SubCell"/>
</dbReference>
<feature type="DNA-binding region" evidence="8">
    <location>
        <begin position="60"/>
        <end position="83"/>
    </location>
</feature>
<dbReference type="Gene3D" id="1.10.1270.10">
    <property type="entry name" value="TrpR-like"/>
    <property type="match status" value="1"/>
</dbReference>
<dbReference type="InterPro" id="IPR000831">
    <property type="entry name" value="Trp_repress"/>
</dbReference>
<comment type="subcellular location">
    <subcellularLocation>
        <location evidence="1 8">Cytoplasm</location>
    </subcellularLocation>
</comment>
<dbReference type="InterPro" id="IPR010921">
    <property type="entry name" value="Trp_repressor/repl_initiator"/>
</dbReference>
<evidence type="ECO:0000256" key="7">
    <source>
        <dbReference type="ARBA" id="ARBA00023163"/>
    </source>
</evidence>
<reference evidence="9 10" key="1">
    <citation type="submission" date="2017-03" db="EMBL/GenBank/DDBJ databases">
        <authorList>
            <person name="Afonso C.L."/>
            <person name="Miller P.J."/>
            <person name="Scott M.A."/>
            <person name="Spackman E."/>
            <person name="Goraichik I."/>
            <person name="Dimitrov K.M."/>
            <person name="Suarez D.L."/>
            <person name="Swayne D.E."/>
        </authorList>
    </citation>
    <scope>NUCLEOTIDE SEQUENCE [LARGE SCALE GENOMIC DNA]</scope>
    <source>
        <strain evidence="9">SB41UT1</strain>
    </source>
</reference>
<dbReference type="RefSeq" id="WP_087111301.1">
    <property type="nucleotide sequence ID" value="NZ_CBCSCN010000007.1"/>
</dbReference>
<keyword evidence="7 8" id="KW-0804">Transcription</keyword>
<dbReference type="HAMAP" id="MF_00475">
    <property type="entry name" value="Trp_repressor"/>
    <property type="match status" value="1"/>
</dbReference>
<dbReference type="GO" id="GO:0043565">
    <property type="term" value="F:sequence-specific DNA binding"/>
    <property type="evidence" value="ECO:0007669"/>
    <property type="project" value="UniProtKB-UniRule"/>
</dbReference>
<proteinExistence type="inferred from homology"/>
<dbReference type="SUPFAM" id="SSF48295">
    <property type="entry name" value="TrpR-like"/>
    <property type="match status" value="1"/>
</dbReference>
<evidence type="ECO:0000256" key="1">
    <source>
        <dbReference type="ARBA" id="ARBA00004496"/>
    </source>
</evidence>
<comment type="subunit">
    <text evidence="8">Homodimer.</text>
</comment>
<keyword evidence="6 8" id="KW-0238">DNA-binding</keyword>
<dbReference type="InterPro" id="IPR038116">
    <property type="entry name" value="TrpR-like_sf"/>
</dbReference>
<dbReference type="AlphaFoldDB" id="A0A1X7ALN8"/>
<comment type="function">
    <text evidence="8">This protein is an aporepressor. When complexed with L-tryptophan it binds the operator region of the trp operon and prevents the initiation of transcription.</text>
</comment>
<evidence type="ECO:0000313" key="9">
    <source>
        <dbReference type="EMBL" id="SMA49016.1"/>
    </source>
</evidence>
<dbReference type="PIRSF" id="PIRSF003196">
    <property type="entry name" value="Trp_repressor"/>
    <property type="match status" value="1"/>
</dbReference>
<organism evidence="9 10">
    <name type="scientific">Parendozoicomonas haliclonae</name>
    <dbReference type="NCBI Taxonomy" id="1960125"/>
    <lineage>
        <taxon>Bacteria</taxon>
        <taxon>Pseudomonadati</taxon>
        <taxon>Pseudomonadota</taxon>
        <taxon>Gammaproteobacteria</taxon>
        <taxon>Oceanospirillales</taxon>
        <taxon>Endozoicomonadaceae</taxon>
        <taxon>Parendozoicomonas</taxon>
    </lineage>
</organism>
<name>A0A1X7ALN8_9GAMM</name>
<dbReference type="InterPro" id="IPR013335">
    <property type="entry name" value="Trp_repress_bac"/>
</dbReference>
<dbReference type="EMBL" id="FWPT01000007">
    <property type="protein sequence ID" value="SMA49016.1"/>
    <property type="molecule type" value="Genomic_DNA"/>
</dbReference>
<dbReference type="Proteomes" id="UP000196573">
    <property type="component" value="Unassembled WGS sequence"/>
</dbReference>
<keyword evidence="3 8" id="KW-0963">Cytoplasm</keyword>
<evidence type="ECO:0000256" key="3">
    <source>
        <dbReference type="ARBA" id="ARBA00022490"/>
    </source>
</evidence>
<keyword evidence="4 8" id="KW-0678">Repressor</keyword>
<dbReference type="NCBIfam" id="TIGR01321">
    <property type="entry name" value="TrpR"/>
    <property type="match status" value="1"/>
</dbReference>
<comment type="similarity">
    <text evidence="2 8">Belongs to the TrpR family.</text>
</comment>
<evidence type="ECO:0000256" key="6">
    <source>
        <dbReference type="ARBA" id="ARBA00023125"/>
    </source>
</evidence>
<dbReference type="OrthoDB" id="5704033at2"/>
<evidence type="ECO:0000256" key="2">
    <source>
        <dbReference type="ARBA" id="ARBA00007027"/>
    </source>
</evidence>
<gene>
    <name evidence="8 9" type="primary">trpR</name>
    <name evidence="9" type="ORF">EHSB41UT_02992</name>
</gene>
<accession>A0A1X7ALN8</accession>
<evidence type="ECO:0000256" key="5">
    <source>
        <dbReference type="ARBA" id="ARBA00023015"/>
    </source>
</evidence>
<keyword evidence="10" id="KW-1185">Reference proteome</keyword>
<dbReference type="Pfam" id="PF01371">
    <property type="entry name" value="Trp_repressor"/>
    <property type="match status" value="1"/>
</dbReference>
<dbReference type="PANTHER" id="PTHR38025">
    <property type="entry name" value="TRP OPERON REPRESSOR"/>
    <property type="match status" value="1"/>
</dbReference>
<protein>
    <recommendedName>
        <fullName evidence="8">Trp operon repressor homolog</fullName>
    </recommendedName>
</protein>
<dbReference type="PANTHER" id="PTHR38025:SF1">
    <property type="entry name" value="TRP OPERON REPRESSOR"/>
    <property type="match status" value="1"/>
</dbReference>
<dbReference type="GO" id="GO:0003700">
    <property type="term" value="F:DNA-binding transcription factor activity"/>
    <property type="evidence" value="ECO:0007669"/>
    <property type="project" value="UniProtKB-UniRule"/>
</dbReference>
<evidence type="ECO:0000256" key="8">
    <source>
        <dbReference type="HAMAP-Rule" id="MF_00475"/>
    </source>
</evidence>